<dbReference type="Proteomes" id="UP001214996">
    <property type="component" value="Chromosome"/>
</dbReference>
<dbReference type="PANTHER" id="PTHR35810:SF1">
    <property type="entry name" value="CYTOPLASMIC PROTEIN"/>
    <property type="match status" value="1"/>
</dbReference>
<organism evidence="1 2">
    <name type="scientific">Fusobacterium nucleatum</name>
    <dbReference type="NCBI Taxonomy" id="851"/>
    <lineage>
        <taxon>Bacteria</taxon>
        <taxon>Fusobacteriati</taxon>
        <taxon>Fusobacteriota</taxon>
        <taxon>Fusobacteriia</taxon>
        <taxon>Fusobacteriales</taxon>
        <taxon>Fusobacteriaceae</taxon>
        <taxon>Fusobacterium</taxon>
    </lineage>
</organism>
<evidence type="ECO:0008006" key="3">
    <source>
        <dbReference type="Google" id="ProtNLM"/>
    </source>
</evidence>
<reference evidence="1" key="1">
    <citation type="submission" date="2023-02" db="EMBL/GenBank/DDBJ databases">
        <title>Pan-genomic study of Fusobacterium nucleatum reveals the distribution of pathogenic genes and functional clusters at subspecies and strain levels.</title>
        <authorList>
            <person name="Feng Q."/>
            <person name="Sun T."/>
        </authorList>
    </citation>
    <scope>NUCLEOTIDE SEQUENCE</scope>
    <source>
        <strain evidence="1">FNV</strain>
    </source>
</reference>
<gene>
    <name evidence="1" type="ORF">PSR69_08235</name>
</gene>
<evidence type="ECO:0000313" key="1">
    <source>
        <dbReference type="EMBL" id="WDA43661.1"/>
    </source>
</evidence>
<dbReference type="PANTHER" id="PTHR35810">
    <property type="entry name" value="CYTOPLASMIC PROTEIN-RELATED"/>
    <property type="match status" value="1"/>
</dbReference>
<proteinExistence type="predicted"/>
<protein>
    <recommendedName>
        <fullName evidence="3">DNA-binding protein</fullName>
    </recommendedName>
</protein>
<accession>A0AAX3M995</accession>
<name>A0AAX3M995_FUSNU</name>
<dbReference type="RefSeq" id="WP_273833209.1">
    <property type="nucleotide sequence ID" value="NZ_CP117525.1"/>
</dbReference>
<evidence type="ECO:0000313" key="2">
    <source>
        <dbReference type="Proteomes" id="UP001214996"/>
    </source>
</evidence>
<sequence>MEETKFLLYSYLEDDVNIGVIIKDDTLWLTQKSMAEVFGVGVPAISKHLKNIYESEELIKIRLFPKWKQS</sequence>
<dbReference type="EMBL" id="CP117525">
    <property type="protein sequence ID" value="WDA43661.1"/>
    <property type="molecule type" value="Genomic_DNA"/>
</dbReference>
<dbReference type="AlphaFoldDB" id="A0AAX3M995"/>